<evidence type="ECO:0000259" key="1">
    <source>
        <dbReference type="Pfam" id="PF13460"/>
    </source>
</evidence>
<dbReference type="InterPro" id="IPR036291">
    <property type="entry name" value="NAD(P)-bd_dom_sf"/>
</dbReference>
<dbReference type="CDD" id="cd05244">
    <property type="entry name" value="BVR-B_like_SDR_a"/>
    <property type="match status" value="1"/>
</dbReference>
<gene>
    <name evidence="2" type="ORF">CO018_00875</name>
</gene>
<dbReference type="GO" id="GO:0004074">
    <property type="term" value="F:biliverdin reductase [NAD(P)H] activity"/>
    <property type="evidence" value="ECO:0007669"/>
    <property type="project" value="TreeGrafter"/>
</dbReference>
<evidence type="ECO:0000313" key="3">
    <source>
        <dbReference type="Proteomes" id="UP000229739"/>
    </source>
</evidence>
<dbReference type="InterPro" id="IPR016040">
    <property type="entry name" value="NAD(P)-bd_dom"/>
</dbReference>
<dbReference type="GO" id="GO:0042602">
    <property type="term" value="F:riboflavin reductase (NADPH) activity"/>
    <property type="evidence" value="ECO:0007669"/>
    <property type="project" value="TreeGrafter"/>
</dbReference>
<dbReference type="Pfam" id="PF13460">
    <property type="entry name" value="NAD_binding_10"/>
    <property type="match status" value="1"/>
</dbReference>
<protein>
    <submittedName>
        <fullName evidence="2">Epimerase</fullName>
    </submittedName>
</protein>
<name>A0A2M8G4R4_9BACT</name>
<dbReference type="AlphaFoldDB" id="A0A2M8G4R4"/>
<proteinExistence type="predicted"/>
<organism evidence="2 3">
    <name type="scientific">Candidatus Beckwithbacteria bacterium CG_4_9_14_0_2_um_filter_47_11</name>
    <dbReference type="NCBI Taxonomy" id="1974494"/>
    <lineage>
        <taxon>Bacteria</taxon>
        <taxon>Candidatus Beckwithiibacteriota</taxon>
    </lineage>
</organism>
<evidence type="ECO:0000313" key="2">
    <source>
        <dbReference type="EMBL" id="PJC66639.1"/>
    </source>
</evidence>
<dbReference type="Proteomes" id="UP000229739">
    <property type="component" value="Unassembled WGS sequence"/>
</dbReference>
<sequence>MKIIVFGATGKTGKEVVKQALAQGDKVAALVRNPKKMDISHENLSLVQGDVLDGAAVDWVIKGTDGVIVALGASADMQSDIVMAQGTANIISSMKKHSVKRLIVQSSYAMSGSPEGIELLKSVGMGEEQIDAIRPVLDDKAKQEKIVRASGLEFVIVRPTMLTDTEKSGKYRVGEKLTVKPGEAIARADVADFMLKSLISNEWREKTVTISY</sequence>
<reference evidence="3" key="1">
    <citation type="submission" date="2017-09" db="EMBL/GenBank/DDBJ databases">
        <title>Depth-based differentiation of microbial function through sediment-hosted aquifers and enrichment of novel symbionts in the deep terrestrial subsurface.</title>
        <authorList>
            <person name="Probst A.J."/>
            <person name="Ladd B."/>
            <person name="Jarett J.K."/>
            <person name="Geller-Mcgrath D.E."/>
            <person name="Sieber C.M.K."/>
            <person name="Emerson J.B."/>
            <person name="Anantharaman K."/>
            <person name="Thomas B.C."/>
            <person name="Malmstrom R."/>
            <person name="Stieglmeier M."/>
            <person name="Klingl A."/>
            <person name="Woyke T."/>
            <person name="Ryan C.M."/>
            <person name="Banfield J.F."/>
        </authorList>
    </citation>
    <scope>NUCLEOTIDE SEQUENCE [LARGE SCALE GENOMIC DNA]</scope>
</reference>
<dbReference type="InterPro" id="IPR051606">
    <property type="entry name" value="Polyketide_Oxido-like"/>
</dbReference>
<dbReference type="PANTHER" id="PTHR43355">
    <property type="entry name" value="FLAVIN REDUCTASE (NADPH)"/>
    <property type="match status" value="1"/>
</dbReference>
<dbReference type="EMBL" id="PFQV01000015">
    <property type="protein sequence ID" value="PJC66639.1"/>
    <property type="molecule type" value="Genomic_DNA"/>
</dbReference>
<dbReference type="PANTHER" id="PTHR43355:SF2">
    <property type="entry name" value="FLAVIN REDUCTASE (NADPH)"/>
    <property type="match status" value="1"/>
</dbReference>
<dbReference type="Gene3D" id="3.40.50.720">
    <property type="entry name" value="NAD(P)-binding Rossmann-like Domain"/>
    <property type="match status" value="1"/>
</dbReference>
<dbReference type="SUPFAM" id="SSF51735">
    <property type="entry name" value="NAD(P)-binding Rossmann-fold domains"/>
    <property type="match status" value="1"/>
</dbReference>
<feature type="domain" description="NAD(P)-binding" evidence="1">
    <location>
        <begin position="7"/>
        <end position="198"/>
    </location>
</feature>
<comment type="caution">
    <text evidence="2">The sequence shown here is derived from an EMBL/GenBank/DDBJ whole genome shotgun (WGS) entry which is preliminary data.</text>
</comment>
<accession>A0A2M8G4R4</accession>